<comment type="caution">
    <text evidence="1">The sequence shown here is derived from an EMBL/GenBank/DDBJ whole genome shotgun (WGS) entry which is preliminary data.</text>
</comment>
<dbReference type="EMBL" id="JANKHH010000004">
    <property type="protein sequence ID" value="MCR2834092.1"/>
    <property type="molecule type" value="Genomic_DNA"/>
</dbReference>
<reference evidence="1 2" key="1">
    <citation type="submission" date="2022-08" db="EMBL/GenBank/DDBJ databases">
        <title>Polyphasic taxonomy analysis of Qipengyuania sp.RS5-5.</title>
        <authorList>
            <person name="Xamxidin M."/>
            <person name="Wu M."/>
        </authorList>
    </citation>
    <scope>NUCLEOTIDE SEQUENCE [LARGE SCALE GENOMIC DNA]</scope>
    <source>
        <strain evidence="1 2">RS5-5</strain>
    </source>
</reference>
<organism evidence="1 2">
    <name type="scientific">Parerythrobacter lacustris</name>
    <dbReference type="NCBI Taxonomy" id="2969984"/>
    <lineage>
        <taxon>Bacteria</taxon>
        <taxon>Pseudomonadati</taxon>
        <taxon>Pseudomonadota</taxon>
        <taxon>Alphaproteobacteria</taxon>
        <taxon>Sphingomonadales</taxon>
        <taxon>Erythrobacteraceae</taxon>
        <taxon>Parerythrobacter</taxon>
    </lineage>
</organism>
<dbReference type="RefSeq" id="WP_257595880.1">
    <property type="nucleotide sequence ID" value="NZ_JANKHH010000004.1"/>
</dbReference>
<evidence type="ECO:0000313" key="2">
    <source>
        <dbReference type="Proteomes" id="UP001206067"/>
    </source>
</evidence>
<gene>
    <name evidence="1" type="ORF">NSO95_09070</name>
</gene>
<evidence type="ECO:0000313" key="1">
    <source>
        <dbReference type="EMBL" id="MCR2834092.1"/>
    </source>
</evidence>
<protein>
    <submittedName>
        <fullName evidence="1">Uncharacterized protein</fullName>
    </submittedName>
</protein>
<name>A0ABT1XUI4_9SPHN</name>
<proteinExistence type="predicted"/>
<sequence length="91" mass="10623">MIEVEIQNEERQTQERIRFAAVPRIGEGIRLREPDGFWASYDVLDVWYQKAEYGDVWVPYLHVRLTPVEGAAVPAANDEADYQREVVPFRT</sequence>
<dbReference type="Proteomes" id="UP001206067">
    <property type="component" value="Unassembled WGS sequence"/>
</dbReference>
<keyword evidence="2" id="KW-1185">Reference proteome</keyword>
<accession>A0ABT1XUI4</accession>